<dbReference type="GO" id="GO:0005524">
    <property type="term" value="F:ATP binding"/>
    <property type="evidence" value="ECO:0007669"/>
    <property type="project" value="UniProtKB-UniRule"/>
</dbReference>
<dbReference type="InterPro" id="IPR014721">
    <property type="entry name" value="Ribsml_uS5_D2-typ_fold_subgr"/>
</dbReference>
<evidence type="ECO:0000256" key="9">
    <source>
        <dbReference type="ARBA" id="ARBA00023125"/>
    </source>
</evidence>
<dbReference type="Gene3D" id="3.30.230.10">
    <property type="match status" value="1"/>
</dbReference>
<feature type="binding site" evidence="11">
    <location>
        <begin position="100"/>
        <end position="107"/>
    </location>
    <ligand>
        <name>ATP</name>
        <dbReference type="ChEBI" id="CHEBI:30616"/>
    </ligand>
</feature>
<keyword evidence="10 11" id="KW-0234">DNA repair</keyword>
<keyword evidence="5" id="KW-0378">Hydrolase</keyword>
<keyword evidence="1 11" id="KW-0479">Metal-binding</keyword>
<dbReference type="GO" id="GO:0008270">
    <property type="term" value="F:zinc ion binding"/>
    <property type="evidence" value="ECO:0007669"/>
    <property type="project" value="UniProtKB-KW"/>
</dbReference>
<keyword evidence="8 11" id="KW-0346">Stress response</keyword>
<evidence type="ECO:0000256" key="8">
    <source>
        <dbReference type="ARBA" id="ARBA00023016"/>
    </source>
</evidence>
<keyword evidence="6 13" id="KW-0862">Zinc</keyword>
<evidence type="ECO:0000256" key="10">
    <source>
        <dbReference type="ARBA" id="ARBA00023204"/>
    </source>
</evidence>
<keyword evidence="3 11" id="KW-0227">DNA damage</keyword>
<evidence type="ECO:0000256" key="5">
    <source>
        <dbReference type="ARBA" id="ARBA00022801"/>
    </source>
</evidence>
<evidence type="ECO:0000256" key="4">
    <source>
        <dbReference type="ARBA" id="ARBA00022771"/>
    </source>
</evidence>
<evidence type="ECO:0000256" key="12">
    <source>
        <dbReference type="NCBIfam" id="TIGR00416"/>
    </source>
</evidence>
<dbReference type="PRINTS" id="PR01874">
    <property type="entry name" value="DNAREPAIRADA"/>
</dbReference>
<comment type="function">
    <text evidence="13">DNA-dependent ATPase involved in processing of recombination intermediates, plays a role in repairing DNA breaks. Stimulates the branch migration of RecA-mediated strand transfer reactions, allowing the 3' invading strand to extend heteroduplex DNA faster. Binds ssDNA in the presence of ADP but not other nucleotides, has ATPase activity that is stimulated by ssDNA and various branched DNA structures, but inhibited by SSB. Does not have RecA's homology-searching function.</text>
</comment>
<proteinExistence type="inferred from homology"/>
<comment type="domain">
    <text evidence="11">The middle region has homology to RecA with ATPase motifs including the RadA KNRFG motif, while the C-terminus is homologous to Lon protease.</text>
</comment>
<dbReference type="GO" id="GO:0003684">
    <property type="term" value="F:damaged DNA binding"/>
    <property type="evidence" value="ECO:0007669"/>
    <property type="project" value="InterPro"/>
</dbReference>
<evidence type="ECO:0000313" key="16">
    <source>
        <dbReference type="EMBL" id="OOQ57618.1"/>
    </source>
</evidence>
<evidence type="ECO:0000256" key="7">
    <source>
        <dbReference type="ARBA" id="ARBA00022840"/>
    </source>
</evidence>
<dbReference type="InterPro" id="IPR041166">
    <property type="entry name" value="Rubredoxin_2"/>
</dbReference>
<dbReference type="SUPFAM" id="SSF52540">
    <property type="entry name" value="P-loop containing nucleoside triphosphate hydrolases"/>
    <property type="match status" value="1"/>
</dbReference>
<dbReference type="RefSeq" id="WP_078350216.1">
    <property type="nucleotide sequence ID" value="NZ_MBTF01000035.1"/>
</dbReference>
<evidence type="ECO:0000256" key="3">
    <source>
        <dbReference type="ARBA" id="ARBA00022763"/>
    </source>
</evidence>
<keyword evidence="17" id="KW-1185">Reference proteome</keyword>
<sequence length="493" mass="53714">MAKTKIAYFCQSCGYESPKWLGKCPACQQWNTMVEEVLEKPAASVPTWKASPASSVRANKPVQVADITFKEEHRLLTPDKEFNRVLGGGIVAGSLVLIGGEPGIGKSTLMLQLALNMPGIKVLYVSGEESDHQIKMRAERLTQSTPPPPPEGGAFDKRSGNSTPPSGGRGAGDSSCYILTETSTQNIFKQIEELEPDLLVIDSIQTLHSAHVESTPGSVSQVRECTAELLRFAKETSTPVFLIGHITKDGMIAGPKILEHMVDTVLQFEGDRHHVYRILRTIKNRFGSSSELGIYEMLGEGLREVSNPSEILLSQRDEPLSGITISATLEGMRPMLIETQALVSPSPYGTPQRTSTGFDTKRMSMLLAVLEKRCGFRLGAKDVFLNITGGIRVEDPAIDLGLAAAIISSHEDIPIPAKTCFAGEIGLSGEIRAVNRVEQRIAEAQKLGFEQIFISKYNMPSGAKDKNRLDLSRYTIDVKAVGRIEEVFGLLFG</sequence>
<dbReference type="GO" id="GO:0016787">
    <property type="term" value="F:hydrolase activity"/>
    <property type="evidence" value="ECO:0007669"/>
    <property type="project" value="UniProtKB-KW"/>
</dbReference>
<dbReference type="EMBL" id="MBTF01000035">
    <property type="protein sequence ID" value="OOQ57618.1"/>
    <property type="molecule type" value="Genomic_DNA"/>
</dbReference>
<dbReference type="CDD" id="cd01121">
    <property type="entry name" value="RadA_SMS_N"/>
    <property type="match status" value="1"/>
</dbReference>
<keyword evidence="4 13" id="KW-0863">Zinc-finger</keyword>
<organism evidence="16 17">
    <name type="scientific">Mucilaginibacter pedocola</name>
    <dbReference type="NCBI Taxonomy" id="1792845"/>
    <lineage>
        <taxon>Bacteria</taxon>
        <taxon>Pseudomonadati</taxon>
        <taxon>Bacteroidota</taxon>
        <taxon>Sphingobacteriia</taxon>
        <taxon>Sphingobacteriales</taxon>
        <taxon>Sphingobacteriaceae</taxon>
        <taxon>Mucilaginibacter</taxon>
    </lineage>
</organism>
<comment type="function">
    <text evidence="11">Plays a role in repairing double-strand DNA breaks, probably involving stabilizing or processing branched DNA or blocked replication forks.</text>
</comment>
<reference evidence="16 17" key="1">
    <citation type="submission" date="2016-07" db="EMBL/GenBank/DDBJ databases">
        <title>Genomic analysis of zinc-resistant bacterium Mucilaginibacter pedocola TBZ30.</title>
        <authorList>
            <person name="Huang J."/>
            <person name="Tang J."/>
        </authorList>
    </citation>
    <scope>NUCLEOTIDE SEQUENCE [LARGE SCALE GENOMIC DNA]</scope>
    <source>
        <strain evidence="16 17">TBZ30</strain>
    </source>
</reference>
<keyword evidence="7 11" id="KW-0067">ATP-binding</keyword>
<feature type="region of interest" description="Lon-protease-like" evidence="11">
    <location>
        <begin position="382"/>
        <end position="493"/>
    </location>
</feature>
<dbReference type="GO" id="GO:0005829">
    <property type="term" value="C:cytosol"/>
    <property type="evidence" value="ECO:0007669"/>
    <property type="project" value="TreeGrafter"/>
</dbReference>
<dbReference type="SMART" id="SM00382">
    <property type="entry name" value="AAA"/>
    <property type="match status" value="1"/>
</dbReference>
<dbReference type="PROSITE" id="PS50162">
    <property type="entry name" value="RECA_2"/>
    <property type="match status" value="1"/>
</dbReference>
<dbReference type="FunFam" id="3.40.50.300:FF:000050">
    <property type="entry name" value="DNA repair protein RadA"/>
    <property type="match status" value="1"/>
</dbReference>
<dbReference type="InterPro" id="IPR020568">
    <property type="entry name" value="Ribosomal_Su5_D2-typ_SF"/>
</dbReference>
<dbReference type="SUPFAM" id="SSF54211">
    <property type="entry name" value="Ribosomal protein S5 domain 2-like"/>
    <property type="match status" value="1"/>
</dbReference>
<keyword evidence="2 11" id="KW-0547">Nucleotide-binding</keyword>
<dbReference type="PANTHER" id="PTHR32472:SF10">
    <property type="entry name" value="DNA REPAIR PROTEIN RADA-LIKE PROTEIN"/>
    <property type="match status" value="1"/>
</dbReference>
<dbReference type="InterPro" id="IPR003593">
    <property type="entry name" value="AAA+_ATPase"/>
</dbReference>
<dbReference type="STRING" id="1792845.BC343_12490"/>
<dbReference type="InterPro" id="IPR004504">
    <property type="entry name" value="DNA_repair_RadA"/>
</dbReference>
<dbReference type="AlphaFoldDB" id="A0A1S9PAK0"/>
<dbReference type="InterPro" id="IPR027417">
    <property type="entry name" value="P-loop_NTPase"/>
</dbReference>
<feature type="domain" description="RecA family profile 1" evidence="15">
    <location>
        <begin position="71"/>
        <end position="246"/>
    </location>
</feature>
<gene>
    <name evidence="11" type="primary">radA</name>
    <name evidence="16" type="ORF">BC343_12490</name>
</gene>
<evidence type="ECO:0000256" key="1">
    <source>
        <dbReference type="ARBA" id="ARBA00022723"/>
    </source>
</evidence>
<dbReference type="OrthoDB" id="9803906at2"/>
<protein>
    <recommendedName>
        <fullName evidence="11 12">DNA repair protein RadA</fullName>
    </recommendedName>
</protein>
<feature type="region of interest" description="Disordered" evidence="14">
    <location>
        <begin position="139"/>
        <end position="175"/>
    </location>
</feature>
<dbReference type="Pfam" id="PF13481">
    <property type="entry name" value="AAA_25"/>
    <property type="match status" value="1"/>
</dbReference>
<dbReference type="Proteomes" id="UP000189739">
    <property type="component" value="Unassembled WGS sequence"/>
</dbReference>
<evidence type="ECO:0000256" key="6">
    <source>
        <dbReference type="ARBA" id="ARBA00022833"/>
    </source>
</evidence>
<dbReference type="GO" id="GO:0140664">
    <property type="term" value="F:ATP-dependent DNA damage sensor activity"/>
    <property type="evidence" value="ECO:0007669"/>
    <property type="project" value="InterPro"/>
</dbReference>
<evidence type="ECO:0000259" key="15">
    <source>
        <dbReference type="PROSITE" id="PS50162"/>
    </source>
</evidence>
<dbReference type="InterPro" id="IPR020588">
    <property type="entry name" value="RecA_ATP-bd"/>
</dbReference>
<dbReference type="Pfam" id="PF18073">
    <property type="entry name" value="Zn_ribbon_LapB"/>
    <property type="match status" value="1"/>
</dbReference>
<dbReference type="GO" id="GO:0000725">
    <property type="term" value="P:recombinational repair"/>
    <property type="evidence" value="ECO:0007669"/>
    <property type="project" value="UniProtKB-UniRule"/>
</dbReference>
<evidence type="ECO:0000256" key="14">
    <source>
        <dbReference type="SAM" id="MobiDB-lite"/>
    </source>
</evidence>
<dbReference type="NCBIfam" id="TIGR00416">
    <property type="entry name" value="sms"/>
    <property type="match status" value="1"/>
</dbReference>
<comment type="caution">
    <text evidence="16">The sequence shown here is derived from an EMBL/GenBank/DDBJ whole genome shotgun (WGS) entry which is preliminary data.</text>
</comment>
<name>A0A1S9PAK0_9SPHI</name>
<accession>A0A1S9PAK0</accession>
<dbReference type="HAMAP" id="MF_01498">
    <property type="entry name" value="RadA_bact"/>
    <property type="match status" value="1"/>
</dbReference>
<feature type="short sequence motif" description="RadA KNRFG motif" evidence="11">
    <location>
        <begin position="283"/>
        <end position="287"/>
    </location>
</feature>
<dbReference type="PANTHER" id="PTHR32472">
    <property type="entry name" value="DNA REPAIR PROTEIN RADA"/>
    <property type="match status" value="1"/>
</dbReference>
<evidence type="ECO:0000256" key="11">
    <source>
        <dbReference type="HAMAP-Rule" id="MF_01498"/>
    </source>
</evidence>
<evidence type="ECO:0000256" key="2">
    <source>
        <dbReference type="ARBA" id="ARBA00022741"/>
    </source>
</evidence>
<dbReference type="Pfam" id="PF13541">
    <property type="entry name" value="ChlI"/>
    <property type="match status" value="1"/>
</dbReference>
<evidence type="ECO:0000313" key="17">
    <source>
        <dbReference type="Proteomes" id="UP000189739"/>
    </source>
</evidence>
<keyword evidence="9 11" id="KW-0238">DNA-binding</keyword>
<evidence type="ECO:0000256" key="13">
    <source>
        <dbReference type="RuleBase" id="RU003555"/>
    </source>
</evidence>
<dbReference type="Gene3D" id="3.40.50.300">
    <property type="entry name" value="P-loop containing nucleotide triphosphate hydrolases"/>
    <property type="match status" value="1"/>
</dbReference>
<comment type="similarity">
    <text evidence="11 13">Belongs to the RecA family. RadA subfamily.</text>
</comment>